<dbReference type="InParanoid" id="A0A6P3Z363"/>
<keyword evidence="10" id="KW-0325">Glycoprotein</keyword>
<dbReference type="GeneID" id="107405954"/>
<dbReference type="CDD" id="cd14066">
    <property type="entry name" value="STKc_IRAK"/>
    <property type="match status" value="1"/>
</dbReference>
<dbReference type="InterPro" id="IPR011009">
    <property type="entry name" value="Kinase-like_dom_sf"/>
</dbReference>
<dbReference type="AlphaFoldDB" id="A0A6P3Z363"/>
<evidence type="ECO:0000256" key="1">
    <source>
        <dbReference type="ARBA" id="ARBA00004251"/>
    </source>
</evidence>
<evidence type="ECO:0000259" key="16">
    <source>
        <dbReference type="PROSITE" id="PS50948"/>
    </source>
</evidence>
<keyword evidence="9" id="KW-1015">Disulfide bond</keyword>
<keyword evidence="7 11" id="KW-0418">Kinase</keyword>
<dbReference type="Gene3D" id="1.10.510.10">
    <property type="entry name" value="Transferase(Phosphotransferase) domain 1"/>
    <property type="match status" value="1"/>
</dbReference>
<name>A0A6P3Z363_ZIZJJ</name>
<feature type="domain" description="Apple" evidence="16">
    <location>
        <begin position="300"/>
        <end position="380"/>
    </location>
</feature>
<dbReference type="PROSITE" id="PS50948">
    <property type="entry name" value="PAN"/>
    <property type="match status" value="1"/>
</dbReference>
<dbReference type="PROSITE" id="PS50011">
    <property type="entry name" value="PROTEIN_KINASE_DOM"/>
    <property type="match status" value="1"/>
</dbReference>
<evidence type="ECO:0000256" key="5">
    <source>
        <dbReference type="ARBA" id="ARBA00022729"/>
    </source>
</evidence>
<dbReference type="InterPro" id="IPR001245">
    <property type="entry name" value="Ser-Thr/Tyr_kinase_cat_dom"/>
</dbReference>
<proteinExistence type="inferred from homology"/>
<dbReference type="GO" id="GO:0004674">
    <property type="term" value="F:protein serine/threonine kinase activity"/>
    <property type="evidence" value="ECO:0007669"/>
    <property type="project" value="UniProtKB-KW"/>
</dbReference>
<dbReference type="SMART" id="SM00220">
    <property type="entry name" value="S_TKc"/>
    <property type="match status" value="1"/>
</dbReference>
<dbReference type="SUPFAM" id="SSF56112">
    <property type="entry name" value="Protein kinase-like (PK-like)"/>
    <property type="match status" value="1"/>
</dbReference>
<dbReference type="SMART" id="SM00108">
    <property type="entry name" value="B_lectin"/>
    <property type="match status" value="1"/>
</dbReference>
<dbReference type="Pfam" id="PF01453">
    <property type="entry name" value="B_lectin"/>
    <property type="match status" value="1"/>
</dbReference>
<keyword evidence="8 11" id="KW-0067">ATP-binding</keyword>
<evidence type="ECO:0000256" key="2">
    <source>
        <dbReference type="ARBA" id="ARBA00022475"/>
    </source>
</evidence>
<sequence length="795" mass="89707">MKTSKVFLHFHIFFCFLCSSHALEKLTPGMTLQGYETLISAGGMFELGFFTEHKLRFQYLGIWFKNDRNRKPVWVANRGTPLLDFTGVLSIRYDGNLVMTDVTTIPNIVNNGELAKSNETSAEILDSGNLILLESGKIIWQSFDYPTDTLLAGMKLGWFNINTNSLRLQYLSSWLSPSDPNTGFYYLGLNTNDTSRFNLWRLDSAYQQIGLWDGYEFRFFFQSSSDNHYNFSYVSNSKNISLTFHNIENEGITWFVLDSDGSIIEFRMEGEEISSVNYSVCDAKMPHNSTGCLILSPTMCKDGDDFSYNRGLIPTSMLVSLPAITSPSECDLICRSNCSCVGYVSMNDNGTGCQIFYGEKADLLNSIGLGNDAIYMRGDASKSDHHRKRKLLLMIVIILLLPLLLILLIKFSYGVSRYFHYSGNNERSPGSMREFQTTLTSQLSTNKDYSGADIIEFSTKKDHELPLLSFSSVVAATDNFSTLNKIGQGGFGPVYKGKLQGHDIAVKRLSKYSGQGLVEFKNEVELISKLQHRNLVKLLACCIEGEEKILIYEYLPNKSLDSFIFDAEKRTLLDWRKRKHIIDGIAQGLLYLHKYSRLRIIHRDLKTSNILLDDCMNPKISDFGMAKILFESEFRTKTHRVVGTYGYMSPEYAVHGFYSIKSDVFSFGVILLEIVSGRKNATFDEPNSSLNLLGYAWDSWNGGRCMELIDPTMDALCSVDDTMLYIQVGLLCVQESAEDRPTMSDVVSMFSNERTSLPTPKQPAYSTLLKAADSSISRRQTPSQNLVTISVVEAR</sequence>
<dbReference type="InterPro" id="IPR001480">
    <property type="entry name" value="Bulb-type_lectin_dom"/>
</dbReference>
<dbReference type="GO" id="GO:0005524">
    <property type="term" value="F:ATP binding"/>
    <property type="evidence" value="ECO:0007669"/>
    <property type="project" value="UniProtKB-KW"/>
</dbReference>
<organism evidence="17 18">
    <name type="scientific">Ziziphus jujuba</name>
    <name type="common">Chinese jujube</name>
    <name type="synonym">Ziziphus sativa</name>
    <dbReference type="NCBI Taxonomy" id="326968"/>
    <lineage>
        <taxon>Eukaryota</taxon>
        <taxon>Viridiplantae</taxon>
        <taxon>Streptophyta</taxon>
        <taxon>Embryophyta</taxon>
        <taxon>Tracheophyta</taxon>
        <taxon>Spermatophyta</taxon>
        <taxon>Magnoliopsida</taxon>
        <taxon>eudicotyledons</taxon>
        <taxon>Gunneridae</taxon>
        <taxon>Pentapetalae</taxon>
        <taxon>rosids</taxon>
        <taxon>fabids</taxon>
        <taxon>Rosales</taxon>
        <taxon>Rhamnaceae</taxon>
        <taxon>Paliureae</taxon>
        <taxon>Ziziphus</taxon>
    </lineage>
</organism>
<accession>A0A6P3Z363</accession>
<reference evidence="18" key="2">
    <citation type="submission" date="2025-08" db="UniProtKB">
        <authorList>
            <consortium name="RefSeq"/>
        </authorList>
    </citation>
    <scope>IDENTIFICATION</scope>
    <source>
        <tissue evidence="18">Seedling</tissue>
    </source>
</reference>
<dbReference type="EC" id="2.7.11.1" evidence="11"/>
<feature type="domain" description="Protein kinase" evidence="14">
    <location>
        <begin position="480"/>
        <end position="757"/>
    </location>
</feature>
<evidence type="ECO:0000259" key="15">
    <source>
        <dbReference type="PROSITE" id="PS50927"/>
    </source>
</evidence>
<dbReference type="Proteomes" id="UP001652623">
    <property type="component" value="Chromosome 1"/>
</dbReference>
<dbReference type="InterPro" id="IPR003609">
    <property type="entry name" value="Pan_app"/>
</dbReference>
<evidence type="ECO:0000256" key="7">
    <source>
        <dbReference type="ARBA" id="ARBA00022777"/>
    </source>
</evidence>
<keyword evidence="12" id="KW-0812">Transmembrane</keyword>
<evidence type="ECO:0000256" key="10">
    <source>
        <dbReference type="ARBA" id="ARBA00023180"/>
    </source>
</evidence>
<keyword evidence="6 11" id="KW-0547">Nucleotide-binding</keyword>
<keyword evidence="12" id="KW-0472">Membrane</keyword>
<keyword evidence="5 13" id="KW-0732">Signal</keyword>
<comment type="subcellular location">
    <subcellularLocation>
        <location evidence="1">Cell membrane</location>
        <topology evidence="1">Single-pass type I membrane protein</topology>
    </subcellularLocation>
</comment>
<dbReference type="GO" id="GO:0005886">
    <property type="term" value="C:plasma membrane"/>
    <property type="evidence" value="ECO:0007669"/>
    <property type="project" value="UniProtKB-SubCell"/>
</dbReference>
<evidence type="ECO:0000256" key="4">
    <source>
        <dbReference type="ARBA" id="ARBA00022679"/>
    </source>
</evidence>
<comment type="catalytic activity">
    <reaction evidence="11">
        <text>L-threonyl-[protein] + ATP = O-phospho-L-threonyl-[protein] + ADP + H(+)</text>
        <dbReference type="Rhea" id="RHEA:46608"/>
        <dbReference type="Rhea" id="RHEA-COMP:11060"/>
        <dbReference type="Rhea" id="RHEA-COMP:11605"/>
        <dbReference type="ChEBI" id="CHEBI:15378"/>
        <dbReference type="ChEBI" id="CHEBI:30013"/>
        <dbReference type="ChEBI" id="CHEBI:30616"/>
        <dbReference type="ChEBI" id="CHEBI:61977"/>
        <dbReference type="ChEBI" id="CHEBI:456216"/>
        <dbReference type="EC" id="2.7.11.1"/>
    </reaction>
</comment>
<evidence type="ECO:0000256" key="6">
    <source>
        <dbReference type="ARBA" id="ARBA00022741"/>
    </source>
</evidence>
<evidence type="ECO:0000259" key="14">
    <source>
        <dbReference type="PROSITE" id="PS50011"/>
    </source>
</evidence>
<comment type="catalytic activity">
    <reaction evidence="11">
        <text>L-seryl-[protein] + ATP = O-phospho-L-seryl-[protein] + ADP + H(+)</text>
        <dbReference type="Rhea" id="RHEA:17989"/>
        <dbReference type="Rhea" id="RHEA-COMP:9863"/>
        <dbReference type="Rhea" id="RHEA-COMP:11604"/>
        <dbReference type="ChEBI" id="CHEBI:15378"/>
        <dbReference type="ChEBI" id="CHEBI:29999"/>
        <dbReference type="ChEBI" id="CHEBI:30616"/>
        <dbReference type="ChEBI" id="CHEBI:83421"/>
        <dbReference type="ChEBI" id="CHEBI:456216"/>
        <dbReference type="EC" id="2.7.11.1"/>
    </reaction>
</comment>
<dbReference type="CDD" id="cd00028">
    <property type="entry name" value="B_lectin"/>
    <property type="match status" value="1"/>
</dbReference>
<dbReference type="Pfam" id="PF08276">
    <property type="entry name" value="PAN_2"/>
    <property type="match status" value="1"/>
</dbReference>
<dbReference type="PANTHER" id="PTHR27002">
    <property type="entry name" value="RECEPTOR-LIKE SERINE/THREONINE-PROTEIN KINASE SD1-8"/>
    <property type="match status" value="1"/>
</dbReference>
<dbReference type="InterPro" id="IPR008271">
    <property type="entry name" value="Ser/Thr_kinase_AS"/>
</dbReference>
<dbReference type="SUPFAM" id="SSF51110">
    <property type="entry name" value="alpha-D-mannose-specific plant lectins"/>
    <property type="match status" value="1"/>
</dbReference>
<evidence type="ECO:0000256" key="8">
    <source>
        <dbReference type="ARBA" id="ARBA00022840"/>
    </source>
</evidence>
<keyword evidence="2" id="KW-1003">Cell membrane</keyword>
<dbReference type="Gene3D" id="2.90.10.10">
    <property type="entry name" value="Bulb-type lectin domain"/>
    <property type="match status" value="1"/>
</dbReference>
<reference evidence="17" key="1">
    <citation type="submission" date="2025-05" db="UniProtKB">
        <authorList>
            <consortium name="RefSeq"/>
        </authorList>
    </citation>
    <scope>NUCLEOTIDE SEQUENCE [LARGE SCALE GENOMIC DNA]</scope>
</reference>
<keyword evidence="12" id="KW-1133">Transmembrane helix</keyword>
<dbReference type="InterPro" id="IPR036426">
    <property type="entry name" value="Bulb-type_lectin_dom_sf"/>
</dbReference>
<dbReference type="KEGG" id="zju:107405954"/>
<dbReference type="Gene3D" id="3.30.200.20">
    <property type="entry name" value="Phosphorylase Kinase, domain 1"/>
    <property type="match status" value="1"/>
</dbReference>
<dbReference type="PANTHER" id="PTHR27002:SF944">
    <property type="entry name" value="G-TYPE LECTIN S-RECEPTOR-LIKE SERINE_THREONINE-PROTEIN KINASE CES101"/>
    <property type="match status" value="1"/>
</dbReference>
<feature type="signal peptide" evidence="13">
    <location>
        <begin position="1"/>
        <end position="22"/>
    </location>
</feature>
<dbReference type="InterPro" id="IPR024171">
    <property type="entry name" value="SRK-like_kinase"/>
</dbReference>
<gene>
    <name evidence="18" type="primary">LOC107405954</name>
</gene>
<keyword evidence="4 11" id="KW-0808">Transferase</keyword>
<evidence type="ECO:0000256" key="3">
    <source>
        <dbReference type="ARBA" id="ARBA00022527"/>
    </source>
</evidence>
<dbReference type="RefSeq" id="XP_015868531.3">
    <property type="nucleotide sequence ID" value="XM_016013045.4"/>
</dbReference>
<comment type="similarity">
    <text evidence="11">Belongs to the protein kinase superfamily. Ser/Thr protein kinase family.</text>
</comment>
<feature type="transmembrane region" description="Helical" evidence="12">
    <location>
        <begin position="391"/>
        <end position="413"/>
    </location>
</feature>
<feature type="domain" description="Bulb-type lectin" evidence="15">
    <location>
        <begin position="23"/>
        <end position="145"/>
    </location>
</feature>
<dbReference type="PIRSF" id="PIRSF000641">
    <property type="entry name" value="SRK"/>
    <property type="match status" value="1"/>
</dbReference>
<dbReference type="Pfam" id="PF07714">
    <property type="entry name" value="PK_Tyr_Ser-Thr"/>
    <property type="match status" value="1"/>
</dbReference>
<protein>
    <recommendedName>
        <fullName evidence="11">Receptor-like serine/threonine-protein kinase</fullName>
        <ecNumber evidence="11">2.7.11.1</ecNumber>
    </recommendedName>
</protein>
<evidence type="ECO:0000256" key="13">
    <source>
        <dbReference type="SAM" id="SignalP"/>
    </source>
</evidence>
<dbReference type="PROSITE" id="PS00108">
    <property type="entry name" value="PROTEIN_KINASE_ST"/>
    <property type="match status" value="1"/>
</dbReference>
<evidence type="ECO:0000256" key="11">
    <source>
        <dbReference type="PIRNR" id="PIRNR000641"/>
    </source>
</evidence>
<evidence type="ECO:0000256" key="12">
    <source>
        <dbReference type="SAM" id="Phobius"/>
    </source>
</evidence>
<evidence type="ECO:0000313" key="18">
    <source>
        <dbReference type="RefSeq" id="XP_015868531.3"/>
    </source>
</evidence>
<evidence type="ECO:0000313" key="17">
    <source>
        <dbReference type="Proteomes" id="UP001652623"/>
    </source>
</evidence>
<feature type="chain" id="PRO_5045860717" description="Receptor-like serine/threonine-protein kinase" evidence="13">
    <location>
        <begin position="23"/>
        <end position="795"/>
    </location>
</feature>
<evidence type="ECO:0000256" key="9">
    <source>
        <dbReference type="ARBA" id="ARBA00023157"/>
    </source>
</evidence>
<keyword evidence="3 11" id="KW-0723">Serine/threonine-protein kinase</keyword>
<keyword evidence="17" id="KW-1185">Reference proteome</keyword>
<dbReference type="PROSITE" id="PS50927">
    <property type="entry name" value="BULB_LECTIN"/>
    <property type="match status" value="1"/>
</dbReference>
<dbReference type="InterPro" id="IPR000719">
    <property type="entry name" value="Prot_kinase_dom"/>
</dbReference>